<gene>
    <name evidence="2" type="ORF">OUZ56_011047</name>
</gene>
<dbReference type="EMBL" id="JAOYFB010000002">
    <property type="protein sequence ID" value="KAK4005923.1"/>
    <property type="molecule type" value="Genomic_DNA"/>
</dbReference>
<comment type="caution">
    <text evidence="2">The sequence shown here is derived from an EMBL/GenBank/DDBJ whole genome shotgun (WGS) entry which is preliminary data.</text>
</comment>
<name>A0ABQ9YZ48_9CRUS</name>
<accession>A0ABQ9YZ48</accession>
<dbReference type="Proteomes" id="UP001234178">
    <property type="component" value="Unassembled WGS sequence"/>
</dbReference>
<evidence type="ECO:0000313" key="3">
    <source>
        <dbReference type="Proteomes" id="UP001234178"/>
    </source>
</evidence>
<organism evidence="2 3">
    <name type="scientific">Daphnia magna</name>
    <dbReference type="NCBI Taxonomy" id="35525"/>
    <lineage>
        <taxon>Eukaryota</taxon>
        <taxon>Metazoa</taxon>
        <taxon>Ecdysozoa</taxon>
        <taxon>Arthropoda</taxon>
        <taxon>Crustacea</taxon>
        <taxon>Branchiopoda</taxon>
        <taxon>Diplostraca</taxon>
        <taxon>Cladocera</taxon>
        <taxon>Anomopoda</taxon>
        <taxon>Daphniidae</taxon>
        <taxon>Daphnia</taxon>
    </lineage>
</organism>
<reference evidence="2 3" key="1">
    <citation type="journal article" date="2023" name="Nucleic Acids Res.">
        <title>The hologenome of Daphnia magna reveals possible DNA methylation and microbiome-mediated evolution of the host genome.</title>
        <authorList>
            <person name="Chaturvedi A."/>
            <person name="Li X."/>
            <person name="Dhandapani V."/>
            <person name="Marshall H."/>
            <person name="Kissane S."/>
            <person name="Cuenca-Cambronero M."/>
            <person name="Asole G."/>
            <person name="Calvet F."/>
            <person name="Ruiz-Romero M."/>
            <person name="Marangio P."/>
            <person name="Guigo R."/>
            <person name="Rago D."/>
            <person name="Mirbahai L."/>
            <person name="Eastwood N."/>
            <person name="Colbourne J.K."/>
            <person name="Zhou J."/>
            <person name="Mallon E."/>
            <person name="Orsini L."/>
        </authorList>
    </citation>
    <scope>NUCLEOTIDE SEQUENCE [LARGE SCALE GENOMIC DNA]</scope>
    <source>
        <strain evidence="2">LRV0_1</strain>
    </source>
</reference>
<evidence type="ECO:0000313" key="2">
    <source>
        <dbReference type="EMBL" id="KAK4005923.1"/>
    </source>
</evidence>
<evidence type="ECO:0000256" key="1">
    <source>
        <dbReference type="SAM" id="MobiDB-lite"/>
    </source>
</evidence>
<feature type="region of interest" description="Disordered" evidence="1">
    <location>
        <begin position="67"/>
        <end position="89"/>
    </location>
</feature>
<proteinExistence type="predicted"/>
<keyword evidence="3" id="KW-1185">Reference proteome</keyword>
<feature type="compositionally biased region" description="Basic and acidic residues" evidence="1">
    <location>
        <begin position="80"/>
        <end position="89"/>
    </location>
</feature>
<protein>
    <submittedName>
        <fullName evidence="2">Uncharacterized protein</fullName>
    </submittedName>
</protein>
<sequence length="123" mass="14224">MATVGMGRRLQRLKWTTVCESWKSSSKKLTSRDVGQWRLASFVCASRRRESFVSLSSSRPAHQANNDQFHCWTNHPQSRNQDKDGTSHCRNCESNSKFGVDEIPFYLVFFMDIFRIKSNGTKV</sequence>